<organism evidence="2 3">
    <name type="scientific">Pendulispora brunnea</name>
    <dbReference type="NCBI Taxonomy" id="2905690"/>
    <lineage>
        <taxon>Bacteria</taxon>
        <taxon>Pseudomonadati</taxon>
        <taxon>Myxococcota</taxon>
        <taxon>Myxococcia</taxon>
        <taxon>Myxococcales</taxon>
        <taxon>Sorangiineae</taxon>
        <taxon>Pendulisporaceae</taxon>
        <taxon>Pendulispora</taxon>
    </lineage>
</organism>
<accession>A0ABZ2K4P5</accession>
<dbReference type="RefSeq" id="WP_394844276.1">
    <property type="nucleotide sequence ID" value="NZ_CP089982.1"/>
</dbReference>
<evidence type="ECO:0000313" key="3">
    <source>
        <dbReference type="Proteomes" id="UP001379533"/>
    </source>
</evidence>
<keyword evidence="3" id="KW-1185">Reference proteome</keyword>
<keyword evidence="1" id="KW-0472">Membrane</keyword>
<keyword evidence="1" id="KW-0812">Transmembrane</keyword>
<feature type="transmembrane region" description="Helical" evidence="1">
    <location>
        <begin position="46"/>
        <end position="72"/>
    </location>
</feature>
<dbReference type="PANTHER" id="PTHR40076">
    <property type="entry name" value="MEMBRANE PROTEIN-RELATED"/>
    <property type="match status" value="1"/>
</dbReference>
<keyword evidence="1" id="KW-1133">Transmembrane helix</keyword>
<dbReference type="InterPro" id="IPR010380">
    <property type="entry name" value="DUF975"/>
</dbReference>
<feature type="transmembrane region" description="Helical" evidence="1">
    <location>
        <begin position="191"/>
        <end position="208"/>
    </location>
</feature>
<dbReference type="EMBL" id="CP089982">
    <property type="protein sequence ID" value="WXA93677.1"/>
    <property type="molecule type" value="Genomic_DNA"/>
</dbReference>
<evidence type="ECO:0000313" key="2">
    <source>
        <dbReference type="EMBL" id="WXA93677.1"/>
    </source>
</evidence>
<sequence>MNYNPYQAPQTVSLHDGGGPIVPQRPQPWAVGETIQLAWEGFKREWLALAGAHFLVAMISMLPTLAPAAVLATRIVAPKSTSYWIVWGISNAASLVVSTFFEVGLVRLWLSVARGQTANFAVLFGGGNRFFAFLGMRLLTAIVMFVGLVALIVPGVIISLGLAVSTFYLVDAELGPIAALRESWKATTGHKGDLFLLGLVSATLLFFGSMLCCIGYFVAAPVCSVALAIVYVRLSGRGTATSIYAPHHYPGYGQGPYG</sequence>
<name>A0ABZ2K4P5_9BACT</name>
<dbReference type="PANTHER" id="PTHR40076:SF1">
    <property type="entry name" value="MEMBRANE PROTEIN"/>
    <property type="match status" value="1"/>
</dbReference>
<proteinExistence type="predicted"/>
<feature type="transmembrane region" description="Helical" evidence="1">
    <location>
        <begin position="118"/>
        <end position="136"/>
    </location>
</feature>
<gene>
    <name evidence="2" type="ORF">LZC95_45395</name>
</gene>
<feature type="transmembrane region" description="Helical" evidence="1">
    <location>
        <begin position="142"/>
        <end position="170"/>
    </location>
</feature>
<protein>
    <submittedName>
        <fullName evidence="2">DUF975 family protein</fullName>
    </submittedName>
</protein>
<reference evidence="2 3" key="1">
    <citation type="submission" date="2021-12" db="EMBL/GenBank/DDBJ databases">
        <title>Discovery of the Pendulisporaceae a myxobacterial family with distinct sporulation behavior and unique specialized metabolism.</title>
        <authorList>
            <person name="Garcia R."/>
            <person name="Popoff A."/>
            <person name="Bader C.D."/>
            <person name="Loehr J."/>
            <person name="Walesch S."/>
            <person name="Walt C."/>
            <person name="Boldt J."/>
            <person name="Bunk B."/>
            <person name="Haeckl F.J.F.P.J."/>
            <person name="Gunesch A.P."/>
            <person name="Birkelbach J."/>
            <person name="Nuebel U."/>
            <person name="Pietschmann T."/>
            <person name="Bach T."/>
            <person name="Mueller R."/>
        </authorList>
    </citation>
    <scope>NUCLEOTIDE SEQUENCE [LARGE SCALE GENOMIC DNA]</scope>
    <source>
        <strain evidence="2 3">MSr12523</strain>
    </source>
</reference>
<dbReference type="Proteomes" id="UP001379533">
    <property type="component" value="Chromosome"/>
</dbReference>
<evidence type="ECO:0000256" key="1">
    <source>
        <dbReference type="SAM" id="Phobius"/>
    </source>
</evidence>
<feature type="transmembrane region" description="Helical" evidence="1">
    <location>
        <begin position="84"/>
        <end position="106"/>
    </location>
</feature>